<name>A0A5E7C2Q3_PSEFL</name>
<reference evidence="3 4" key="1">
    <citation type="submission" date="2019-09" db="EMBL/GenBank/DDBJ databases">
        <authorList>
            <person name="Chandra G."/>
            <person name="Truman W A."/>
        </authorList>
    </citation>
    <scope>NUCLEOTIDE SEQUENCE [LARGE SCALE GENOMIC DNA]</scope>
    <source>
        <strain evidence="3">PS712</strain>
    </source>
</reference>
<dbReference type="EMBL" id="CABVIB010000010">
    <property type="protein sequence ID" value="VVN98330.1"/>
    <property type="molecule type" value="Genomic_DNA"/>
</dbReference>
<feature type="chain" id="PRO_5023079683" description="Cupin type-2 domain-containing protein" evidence="1">
    <location>
        <begin position="32"/>
        <end position="155"/>
    </location>
</feature>
<feature type="signal peptide" evidence="1">
    <location>
        <begin position="1"/>
        <end position="31"/>
    </location>
</feature>
<gene>
    <name evidence="3" type="ORF">PS712_02455</name>
</gene>
<dbReference type="Pfam" id="PF07883">
    <property type="entry name" value="Cupin_2"/>
    <property type="match status" value="1"/>
</dbReference>
<proteinExistence type="predicted"/>
<keyword evidence="1" id="KW-0732">Signal</keyword>
<dbReference type="InterPro" id="IPR013096">
    <property type="entry name" value="Cupin_2"/>
</dbReference>
<dbReference type="Proteomes" id="UP000326018">
    <property type="component" value="Unassembled WGS sequence"/>
</dbReference>
<dbReference type="RefSeq" id="WP_150702545.1">
    <property type="nucleotide sequence ID" value="NZ_CABVIB010000010.1"/>
</dbReference>
<evidence type="ECO:0000259" key="2">
    <source>
        <dbReference type="Pfam" id="PF07883"/>
    </source>
</evidence>
<evidence type="ECO:0000256" key="1">
    <source>
        <dbReference type="SAM" id="SignalP"/>
    </source>
</evidence>
<dbReference type="CDD" id="cd02235">
    <property type="entry name" value="cupin_BLL4011-like"/>
    <property type="match status" value="1"/>
</dbReference>
<sequence precursor="true">MSRNNKTNATRLLGVAIVTAALSAFAGVSQAQETKAAADAGQAPAKSWQTGLKRTDLVRRDLGIEGQEVIQVLVDFDPGVASPKHSHPGVEVAHVISGTFEYELEGQPNVTLKAGDSLYIPAGTAHVAKNVGTVKASELATYIVKKDTPLLKIEQ</sequence>
<accession>A0A5E7C2Q3</accession>
<dbReference type="SUPFAM" id="SSF51182">
    <property type="entry name" value="RmlC-like cupins"/>
    <property type="match status" value="1"/>
</dbReference>
<protein>
    <recommendedName>
        <fullName evidence="2">Cupin type-2 domain-containing protein</fullName>
    </recommendedName>
</protein>
<evidence type="ECO:0000313" key="4">
    <source>
        <dbReference type="Proteomes" id="UP000326018"/>
    </source>
</evidence>
<dbReference type="PANTHER" id="PTHR38599:SF1">
    <property type="entry name" value="CUPIN DOMAIN PROTEIN (AFU_ORTHOLOGUE AFUA_3G13620)"/>
    <property type="match status" value="1"/>
</dbReference>
<dbReference type="InterPro" id="IPR011051">
    <property type="entry name" value="RmlC_Cupin_sf"/>
</dbReference>
<evidence type="ECO:0000313" key="3">
    <source>
        <dbReference type="EMBL" id="VVN98330.1"/>
    </source>
</evidence>
<organism evidence="3 4">
    <name type="scientific">Pseudomonas fluorescens</name>
    <dbReference type="NCBI Taxonomy" id="294"/>
    <lineage>
        <taxon>Bacteria</taxon>
        <taxon>Pseudomonadati</taxon>
        <taxon>Pseudomonadota</taxon>
        <taxon>Gammaproteobacteria</taxon>
        <taxon>Pseudomonadales</taxon>
        <taxon>Pseudomonadaceae</taxon>
        <taxon>Pseudomonas</taxon>
    </lineage>
</organism>
<dbReference type="OrthoDB" id="9793521at2"/>
<dbReference type="Gene3D" id="2.60.120.10">
    <property type="entry name" value="Jelly Rolls"/>
    <property type="match status" value="1"/>
</dbReference>
<dbReference type="PANTHER" id="PTHR38599">
    <property type="entry name" value="CUPIN DOMAIN PROTEIN (AFU_ORTHOLOGUE AFUA_3G13620)"/>
    <property type="match status" value="1"/>
</dbReference>
<dbReference type="AlphaFoldDB" id="A0A5E7C2Q3"/>
<dbReference type="InterPro" id="IPR014710">
    <property type="entry name" value="RmlC-like_jellyroll"/>
</dbReference>
<feature type="domain" description="Cupin type-2" evidence="2">
    <location>
        <begin position="73"/>
        <end position="137"/>
    </location>
</feature>